<reference evidence="2 3" key="2">
    <citation type="submission" date="2024-07" db="EMBL/GenBank/DDBJ databases">
        <authorList>
            <person name="Akdeniz Z."/>
        </authorList>
    </citation>
    <scope>NUCLEOTIDE SEQUENCE [LARGE SCALE GENOMIC DNA]</scope>
</reference>
<protein>
    <submittedName>
        <fullName evidence="2">Hypothetical_protein</fullName>
    </submittedName>
</protein>
<dbReference type="EMBL" id="CAXDID020000042">
    <property type="protein sequence ID" value="CAL6000847.1"/>
    <property type="molecule type" value="Genomic_DNA"/>
</dbReference>
<keyword evidence="3" id="KW-1185">Reference proteome</keyword>
<gene>
    <name evidence="2" type="ORF">HINF_LOCUS16965</name>
    <name evidence="1" type="ORF">HINF_LOCUS61294</name>
</gene>
<reference evidence="1" key="1">
    <citation type="submission" date="2023-06" db="EMBL/GenBank/DDBJ databases">
        <authorList>
            <person name="Kurt Z."/>
        </authorList>
    </citation>
    <scope>NUCLEOTIDE SEQUENCE</scope>
</reference>
<sequence length="118" mass="13549">MAEFRDQLLYQSVSTTTGCEQPLYPFSSQFRSKYEFGQIMKLRSAAPVITKLVITAVQTILKANLRIRGSIQILMLKALKRLKISFLKSVSKPSKCLGYRQDRFSDLILELTCVWLKL</sequence>
<dbReference type="EMBL" id="CATOUU010001125">
    <property type="protein sequence ID" value="CAI9973649.1"/>
    <property type="molecule type" value="Genomic_DNA"/>
</dbReference>
<comment type="caution">
    <text evidence="1">The sequence shown here is derived from an EMBL/GenBank/DDBJ whole genome shotgun (WGS) entry which is preliminary data.</text>
</comment>
<name>A0AA86R8C6_9EUKA</name>
<dbReference type="Proteomes" id="UP001642409">
    <property type="component" value="Unassembled WGS sequence"/>
</dbReference>
<accession>A0AA86R8C6</accession>
<evidence type="ECO:0000313" key="1">
    <source>
        <dbReference type="EMBL" id="CAI9973649.1"/>
    </source>
</evidence>
<proteinExistence type="predicted"/>
<evidence type="ECO:0000313" key="2">
    <source>
        <dbReference type="EMBL" id="CAL6000847.1"/>
    </source>
</evidence>
<evidence type="ECO:0000313" key="3">
    <source>
        <dbReference type="Proteomes" id="UP001642409"/>
    </source>
</evidence>
<organism evidence="1">
    <name type="scientific">Hexamita inflata</name>
    <dbReference type="NCBI Taxonomy" id="28002"/>
    <lineage>
        <taxon>Eukaryota</taxon>
        <taxon>Metamonada</taxon>
        <taxon>Diplomonadida</taxon>
        <taxon>Hexamitidae</taxon>
        <taxon>Hexamitinae</taxon>
        <taxon>Hexamita</taxon>
    </lineage>
</organism>
<dbReference type="AlphaFoldDB" id="A0AA86R8C6"/>
<dbReference type="PROSITE" id="PS51257">
    <property type="entry name" value="PROKAR_LIPOPROTEIN"/>
    <property type="match status" value="1"/>
</dbReference>